<dbReference type="Proteomes" id="UP001642484">
    <property type="component" value="Unassembled WGS sequence"/>
</dbReference>
<sequence>MADFLVDELSGLPRPLEGREVVLFLEPFGFQASTPMDWQKGAENPELSIRVTGHAMCGRHLHYVLECFLCHGRSTEAKRRPWLEWKASRRLVHLRAGLHDLVKHYLGSSYKTYFCQIPFARRLRPAGTTERLDVWCNRLACCLSSRLVPPIVAANVLRLVGAPNLKDCELPGVTFCDQDDLESTQPEDGDSSDSREV</sequence>
<evidence type="ECO:0000313" key="1">
    <source>
        <dbReference type="EMBL" id="CAK9041958.1"/>
    </source>
</evidence>
<dbReference type="EMBL" id="CAXAMN010013891">
    <property type="protein sequence ID" value="CAK9041958.1"/>
    <property type="molecule type" value="Genomic_DNA"/>
</dbReference>
<comment type="caution">
    <text evidence="1">The sequence shown here is derived from an EMBL/GenBank/DDBJ whole genome shotgun (WGS) entry which is preliminary data.</text>
</comment>
<accession>A0ABP0LT94</accession>
<keyword evidence="2" id="KW-1185">Reference proteome</keyword>
<evidence type="ECO:0000313" key="2">
    <source>
        <dbReference type="Proteomes" id="UP001642484"/>
    </source>
</evidence>
<protein>
    <submittedName>
        <fullName evidence="1">Uncharacterized protein</fullName>
    </submittedName>
</protein>
<proteinExistence type="predicted"/>
<gene>
    <name evidence="1" type="ORF">CCMP2556_LOCUS22417</name>
</gene>
<dbReference type="GO" id="GO:0016853">
    <property type="term" value="F:isomerase activity"/>
    <property type="evidence" value="ECO:0007669"/>
    <property type="project" value="UniProtKB-KW"/>
</dbReference>
<name>A0ABP0LT94_9DINO</name>
<reference evidence="1 2" key="1">
    <citation type="submission" date="2024-02" db="EMBL/GenBank/DDBJ databases">
        <authorList>
            <person name="Chen Y."/>
            <person name="Shah S."/>
            <person name="Dougan E. K."/>
            <person name="Thang M."/>
            <person name="Chan C."/>
        </authorList>
    </citation>
    <scope>NUCLEOTIDE SEQUENCE [LARGE SCALE GENOMIC DNA]</scope>
</reference>
<organism evidence="1 2">
    <name type="scientific">Durusdinium trenchii</name>
    <dbReference type="NCBI Taxonomy" id="1381693"/>
    <lineage>
        <taxon>Eukaryota</taxon>
        <taxon>Sar</taxon>
        <taxon>Alveolata</taxon>
        <taxon>Dinophyceae</taxon>
        <taxon>Suessiales</taxon>
        <taxon>Symbiodiniaceae</taxon>
        <taxon>Durusdinium</taxon>
    </lineage>
</organism>